<dbReference type="PANTHER" id="PTHR21064">
    <property type="entry name" value="AMINOGLYCOSIDE PHOSPHOTRANSFERASE DOMAIN-CONTAINING PROTEIN-RELATED"/>
    <property type="match status" value="1"/>
</dbReference>
<name>A0A9Q5ZB66_NOSLI</name>
<feature type="domain" description="Aminoglycoside phosphotransferase" evidence="1">
    <location>
        <begin position="30"/>
        <end position="272"/>
    </location>
</feature>
<reference evidence="2 3" key="1">
    <citation type="submission" date="2015-02" db="EMBL/GenBank/DDBJ databases">
        <title>Nostoc linckia genome annotation.</title>
        <authorList>
            <person name="Zhou Z."/>
        </authorList>
    </citation>
    <scope>NUCLEOTIDE SEQUENCE [LARGE SCALE GENOMIC DNA]</scope>
    <source>
        <strain evidence="3">z8</strain>
    </source>
</reference>
<dbReference type="Gene3D" id="3.90.1200.10">
    <property type="match status" value="1"/>
</dbReference>
<dbReference type="Proteomes" id="UP000222310">
    <property type="component" value="Unassembled WGS sequence"/>
</dbReference>
<evidence type="ECO:0000313" key="2">
    <source>
        <dbReference type="EMBL" id="PHK02819.1"/>
    </source>
</evidence>
<evidence type="ECO:0000313" key="3">
    <source>
        <dbReference type="Proteomes" id="UP000222310"/>
    </source>
</evidence>
<proteinExistence type="predicted"/>
<organism evidence="2 3">
    <name type="scientific">Nostoc linckia z8</name>
    <dbReference type="NCBI Taxonomy" id="1628746"/>
    <lineage>
        <taxon>Bacteria</taxon>
        <taxon>Bacillati</taxon>
        <taxon>Cyanobacteriota</taxon>
        <taxon>Cyanophyceae</taxon>
        <taxon>Nostocales</taxon>
        <taxon>Nostocaceae</taxon>
        <taxon>Nostoc</taxon>
    </lineage>
</organism>
<dbReference type="PANTHER" id="PTHR21064:SF5">
    <property type="entry name" value="SLR1880 PROTEIN"/>
    <property type="match status" value="1"/>
</dbReference>
<dbReference type="SUPFAM" id="SSF56112">
    <property type="entry name" value="Protein kinase-like (PK-like)"/>
    <property type="match status" value="1"/>
</dbReference>
<dbReference type="InterPro" id="IPR011009">
    <property type="entry name" value="Kinase-like_dom_sf"/>
</dbReference>
<evidence type="ECO:0000259" key="1">
    <source>
        <dbReference type="Pfam" id="PF01636"/>
    </source>
</evidence>
<dbReference type="InterPro" id="IPR050249">
    <property type="entry name" value="Pseudomonas-type_ThrB"/>
</dbReference>
<dbReference type="EMBL" id="LAHD01000047">
    <property type="protein sequence ID" value="PHK02819.1"/>
    <property type="molecule type" value="Genomic_DNA"/>
</dbReference>
<dbReference type="AlphaFoldDB" id="A0A9Q5ZB66"/>
<dbReference type="InterPro" id="IPR002575">
    <property type="entry name" value="Aminoglycoside_PTrfase"/>
</dbReference>
<gene>
    <name evidence="2" type="ORF">VF08_17385</name>
</gene>
<accession>A0A9Q5ZB66</accession>
<dbReference type="Pfam" id="PF01636">
    <property type="entry name" value="APH"/>
    <property type="match status" value="1"/>
</dbReference>
<sequence length="386" mass="44086">MIEELNKQGTENLVAIANQFARLGKVTATKAFGSGNINDTFLVTLDSSEQQHFVLQRINTQVFRQPKLIMQNMCIFTEHVRQKLQSTPLNRRWEVPQVLLTKNEEDHWRDADGSFWRAISFIEDSQSFDTMHDRSHAQEIGYALGMFHNLISDLPPEKLADTLQGFHITPLYLQQYNQALATTKVPKTPEVNYCLEFVSDRQTFAHILENAKTQGILPLRLMHGDPKINNVMFDTATQQAVSVIDLDTVKPGLVHYDIGDCLRSGCNPVGEETQNFQSVYFDTDLCQRILAGYLSVAKAFLTANDYAYIYDAIRLITFELGLRFFTDYLAGNVYFKVKYPEHNLARAMVQFKLTESIESQETQIRKIIEDIQEGQKKIILGLAVDC</sequence>
<comment type="caution">
    <text evidence="2">The sequence shown here is derived from an EMBL/GenBank/DDBJ whole genome shotgun (WGS) entry which is preliminary data.</text>
</comment>
<protein>
    <submittedName>
        <fullName evidence="2">Aminoglycoside phosphotransferase</fullName>
    </submittedName>
</protein>
<dbReference type="RefSeq" id="WP_099067974.1">
    <property type="nucleotide sequence ID" value="NZ_LAHD01000047.1"/>
</dbReference>
<dbReference type="GeneID" id="57093910"/>